<dbReference type="Pfam" id="PF22669">
    <property type="entry name" value="Exo_endo_phos2"/>
    <property type="match status" value="1"/>
</dbReference>
<dbReference type="Proteomes" id="UP000054383">
    <property type="component" value="Unassembled WGS sequence"/>
</dbReference>
<keyword evidence="1" id="KW-0472">Membrane</keyword>
<feature type="transmembrane region" description="Helical" evidence="1">
    <location>
        <begin position="427"/>
        <end position="448"/>
    </location>
</feature>
<dbReference type="OrthoDB" id="62798at2759"/>
<dbReference type="InterPro" id="IPR046985">
    <property type="entry name" value="IP5"/>
</dbReference>
<dbReference type="EMBL" id="CVMT01000003">
    <property type="protein sequence ID" value="CRG87170.1"/>
    <property type="molecule type" value="Genomic_DNA"/>
</dbReference>
<feature type="domain" description="Inositol polyphosphate-related phosphatase" evidence="2">
    <location>
        <begin position="2"/>
        <end position="376"/>
    </location>
</feature>
<keyword evidence="1" id="KW-1133">Transmembrane helix</keyword>
<dbReference type="InterPro" id="IPR000300">
    <property type="entry name" value="IPPc"/>
</dbReference>
<reference evidence="3 4" key="1">
    <citation type="submission" date="2015-04" db="EMBL/GenBank/DDBJ databases">
        <authorList>
            <person name="Syromyatnikov M.Y."/>
            <person name="Popov V.N."/>
        </authorList>
    </citation>
    <scope>NUCLEOTIDE SEQUENCE [LARGE SCALE GENOMIC DNA]</scope>
    <source>
        <strain evidence="3">WF-38-12</strain>
    </source>
</reference>
<dbReference type="STRING" id="28573.A0A0U1LX57"/>
<dbReference type="SUPFAM" id="SSF56219">
    <property type="entry name" value="DNase I-like"/>
    <property type="match status" value="1"/>
</dbReference>
<sequence length="451" mass="49841">MEELSLYIVTFNCARNVIHREQFSTHLLDVLPPSKAAPELLVLNLQEVAPIGYAFLGGSFLAHYFDALNAAVNAAAQVRWTGGEVKYVNLVTHNSGLTALLVFARSDVAGDIAWIDTAEVGVGVHEMGNKGAVGARLGYTTTGRANETVDLTFVAAHIAPMEDAYDQRNQDWRSIVERLVFTNPDNTTQGVDAEEGRDDDVDEDAGLLLRGESSTRQSSMFTPRSHLFFAGDLNYRTSDSPPSPEDYARFPQPDAHFGDPIHHSQLFAKDQLTRELRAQNTLHGLSEAPIEFPPTYKYSSKAQKATLVGGDQARVWQWAKHRWPSWCDRILYLDLPPWMKDSNHVNIHGYDALPLFSTSDHRAVALAVSVPLKPIPRPPSPSSTDDVRLHPPFSIDPNWKAKRATARTKEIIIGGLSYLALTREGNGFLLAGTISLIGCWFVLQSLLLGDM</sequence>
<keyword evidence="4" id="KW-1185">Reference proteome</keyword>
<dbReference type="InterPro" id="IPR036691">
    <property type="entry name" value="Endo/exonu/phosph_ase_sf"/>
</dbReference>
<dbReference type="Gene3D" id="3.60.10.10">
    <property type="entry name" value="Endonuclease/exonuclease/phosphatase"/>
    <property type="match status" value="1"/>
</dbReference>
<dbReference type="GO" id="GO:0004439">
    <property type="term" value="F:phosphatidylinositol-4,5-bisphosphate 5-phosphatase activity"/>
    <property type="evidence" value="ECO:0007669"/>
    <property type="project" value="TreeGrafter"/>
</dbReference>
<dbReference type="OMA" id="HRYPGWT"/>
<dbReference type="PANTHER" id="PTHR11200:SF286">
    <property type="entry name" value="5-PHOSPHATASE, PUTATIVE (AFU_ORTHOLOGUE AFUA_5G07600)-RELATED"/>
    <property type="match status" value="1"/>
</dbReference>
<proteinExistence type="predicted"/>
<evidence type="ECO:0000259" key="2">
    <source>
        <dbReference type="SMART" id="SM00128"/>
    </source>
</evidence>
<dbReference type="PANTHER" id="PTHR11200">
    <property type="entry name" value="INOSITOL 5-PHOSPHATASE"/>
    <property type="match status" value="1"/>
</dbReference>
<dbReference type="GO" id="GO:0046856">
    <property type="term" value="P:phosphatidylinositol dephosphorylation"/>
    <property type="evidence" value="ECO:0007669"/>
    <property type="project" value="InterPro"/>
</dbReference>
<protein>
    <recommendedName>
        <fullName evidence="2">Inositol polyphosphate-related phosphatase domain-containing protein</fullName>
    </recommendedName>
</protein>
<accession>A0A0U1LX57</accession>
<name>A0A0U1LX57_TALIS</name>
<keyword evidence="1" id="KW-0812">Transmembrane</keyword>
<evidence type="ECO:0000313" key="4">
    <source>
        <dbReference type="Proteomes" id="UP000054383"/>
    </source>
</evidence>
<evidence type="ECO:0000313" key="3">
    <source>
        <dbReference type="EMBL" id="CRG87170.1"/>
    </source>
</evidence>
<evidence type="ECO:0000256" key="1">
    <source>
        <dbReference type="SAM" id="Phobius"/>
    </source>
</evidence>
<organism evidence="3 4">
    <name type="scientific">Talaromyces islandicus</name>
    <name type="common">Penicillium islandicum</name>
    <dbReference type="NCBI Taxonomy" id="28573"/>
    <lineage>
        <taxon>Eukaryota</taxon>
        <taxon>Fungi</taxon>
        <taxon>Dikarya</taxon>
        <taxon>Ascomycota</taxon>
        <taxon>Pezizomycotina</taxon>
        <taxon>Eurotiomycetes</taxon>
        <taxon>Eurotiomycetidae</taxon>
        <taxon>Eurotiales</taxon>
        <taxon>Trichocomaceae</taxon>
        <taxon>Talaromyces</taxon>
        <taxon>Talaromyces sect. Islandici</taxon>
    </lineage>
</organism>
<dbReference type="SMART" id="SM00128">
    <property type="entry name" value="IPPc"/>
    <property type="match status" value="1"/>
</dbReference>
<dbReference type="AlphaFoldDB" id="A0A0U1LX57"/>
<gene>
    <name evidence="3" type="ORF">PISL3812_04187</name>
</gene>